<dbReference type="InterPro" id="IPR013563">
    <property type="entry name" value="Oligopep_ABC_C"/>
</dbReference>
<evidence type="ECO:0000256" key="3">
    <source>
        <dbReference type="ARBA" id="ARBA00022741"/>
    </source>
</evidence>
<dbReference type="SMART" id="SM00382">
    <property type="entry name" value="AAA"/>
    <property type="match status" value="2"/>
</dbReference>
<dbReference type="SUPFAM" id="SSF52540">
    <property type="entry name" value="P-loop containing nucleoside triphosphate hydrolases"/>
    <property type="match status" value="2"/>
</dbReference>
<dbReference type="Pfam" id="PF00005">
    <property type="entry name" value="ABC_tran"/>
    <property type="match status" value="2"/>
</dbReference>
<feature type="domain" description="ABC transporter" evidence="6">
    <location>
        <begin position="1"/>
        <end position="246"/>
    </location>
</feature>
<evidence type="ECO:0000256" key="4">
    <source>
        <dbReference type="ARBA" id="ARBA00022840"/>
    </source>
</evidence>
<evidence type="ECO:0000256" key="2">
    <source>
        <dbReference type="ARBA" id="ARBA00022448"/>
    </source>
</evidence>
<accession>A0ABV3P7U3</accession>
<sequence>MRVRDLSVSFGDRQVVHDVSFDLTAGTCVAIVGESGSGKSVSARSLLGLTGPGSTIHAGELSFAGRDLRALSDRAWRRVRGRDIGLVLQDALVSLDPLRRVGDEVAEPLRLHGVGRRRERHERAVALLGDVGVPEPSWRARQRPAELSGGLRQRALIAAGIALDPPVLIADEPTTALDATVQAQVLDLLADGVARGRSLLLISHDLAVVDRLADTVLVLREGSVVESGPTAQVLGDPRHEYTRRLIAAVPSAQSRGERLSSPAGPGTTAVPRPRTSVLPAPVDDTPALLRVSSVSKHYRGPDGVTRTVLDDVSFDVRRGETVGIVGESGSGKSTAAAIALALVEPDGGAVEFAGLPWTGVTEKQRRPRRRRLGYVHQDPLSSFDPRHDVRRILLDAVGRVEEDPAGRVSELLDHVGLSARHLHDHPLRLSGGQRQRVAIARALATRPDLVVCDEPVSALDVSIQAQVLDLLGDLQDELGTAYLFISHDLGVVHHLSDRVLVVQGGRIVEEGDADQVFEQPRHPYTQALLAAVPRIRRSTGVPGARP</sequence>
<dbReference type="PANTHER" id="PTHR43776:SF7">
    <property type="entry name" value="D,D-DIPEPTIDE TRANSPORT ATP-BINDING PROTEIN DDPF-RELATED"/>
    <property type="match status" value="1"/>
</dbReference>
<keyword evidence="3" id="KW-0547">Nucleotide-binding</keyword>
<feature type="region of interest" description="Disordered" evidence="5">
    <location>
        <begin position="251"/>
        <end position="282"/>
    </location>
</feature>
<dbReference type="NCBIfam" id="NF007739">
    <property type="entry name" value="PRK10419.1"/>
    <property type="match status" value="2"/>
</dbReference>
<gene>
    <name evidence="7" type="ORF">AB1207_12980</name>
</gene>
<dbReference type="InterPro" id="IPR050319">
    <property type="entry name" value="ABC_transp_ATP-bind"/>
</dbReference>
<keyword evidence="8" id="KW-1185">Reference proteome</keyword>
<dbReference type="NCBIfam" id="NF008453">
    <property type="entry name" value="PRK11308.1"/>
    <property type="match status" value="2"/>
</dbReference>
<dbReference type="Pfam" id="PF08352">
    <property type="entry name" value="oligo_HPY"/>
    <property type="match status" value="2"/>
</dbReference>
<dbReference type="RefSeq" id="WP_367638794.1">
    <property type="nucleotide sequence ID" value="NZ_JBFNQN010000008.1"/>
</dbReference>
<dbReference type="Gene3D" id="3.40.50.300">
    <property type="entry name" value="P-loop containing nucleotide triphosphate hydrolases"/>
    <property type="match status" value="2"/>
</dbReference>
<evidence type="ECO:0000256" key="5">
    <source>
        <dbReference type="SAM" id="MobiDB-lite"/>
    </source>
</evidence>
<dbReference type="EMBL" id="JBFNQN010000008">
    <property type="protein sequence ID" value="MEW9265665.1"/>
    <property type="molecule type" value="Genomic_DNA"/>
</dbReference>
<dbReference type="InterPro" id="IPR003593">
    <property type="entry name" value="AAA+_ATPase"/>
</dbReference>
<dbReference type="PANTHER" id="PTHR43776">
    <property type="entry name" value="TRANSPORT ATP-BINDING PROTEIN"/>
    <property type="match status" value="1"/>
</dbReference>
<keyword evidence="2" id="KW-0813">Transport</keyword>
<feature type="domain" description="ABC transporter" evidence="6">
    <location>
        <begin position="289"/>
        <end position="529"/>
    </location>
</feature>
<dbReference type="InterPro" id="IPR027417">
    <property type="entry name" value="P-loop_NTPase"/>
</dbReference>
<dbReference type="GO" id="GO:0005524">
    <property type="term" value="F:ATP binding"/>
    <property type="evidence" value="ECO:0007669"/>
    <property type="project" value="UniProtKB-KW"/>
</dbReference>
<dbReference type="CDD" id="cd03257">
    <property type="entry name" value="ABC_NikE_OppD_transporters"/>
    <property type="match status" value="2"/>
</dbReference>
<evidence type="ECO:0000259" key="6">
    <source>
        <dbReference type="PROSITE" id="PS50893"/>
    </source>
</evidence>
<name>A0ABV3P7U3_9ACTN</name>
<dbReference type="Proteomes" id="UP001555826">
    <property type="component" value="Unassembled WGS sequence"/>
</dbReference>
<dbReference type="InterPro" id="IPR003439">
    <property type="entry name" value="ABC_transporter-like_ATP-bd"/>
</dbReference>
<comment type="caution">
    <text evidence="7">The sequence shown here is derived from an EMBL/GenBank/DDBJ whole genome shotgun (WGS) entry which is preliminary data.</text>
</comment>
<evidence type="ECO:0000256" key="1">
    <source>
        <dbReference type="ARBA" id="ARBA00005417"/>
    </source>
</evidence>
<protein>
    <submittedName>
        <fullName evidence="7">ABC transporter ATP-binding protein</fullName>
    </submittedName>
</protein>
<dbReference type="PROSITE" id="PS50893">
    <property type="entry name" value="ABC_TRANSPORTER_2"/>
    <property type="match status" value="2"/>
</dbReference>
<dbReference type="InterPro" id="IPR017871">
    <property type="entry name" value="ABC_transporter-like_CS"/>
</dbReference>
<proteinExistence type="inferred from homology"/>
<evidence type="ECO:0000313" key="7">
    <source>
        <dbReference type="EMBL" id="MEW9265665.1"/>
    </source>
</evidence>
<comment type="similarity">
    <text evidence="1">Belongs to the ABC transporter superfamily.</text>
</comment>
<reference evidence="7 8" key="1">
    <citation type="submission" date="2024-07" db="EMBL/GenBank/DDBJ databases">
        <authorList>
            <person name="Thanompreechachai J."/>
            <person name="Duangmal K."/>
        </authorList>
    </citation>
    <scope>NUCLEOTIDE SEQUENCE [LARGE SCALE GENOMIC DNA]</scope>
    <source>
        <strain evidence="7 8">KCTC 19886</strain>
    </source>
</reference>
<evidence type="ECO:0000313" key="8">
    <source>
        <dbReference type="Proteomes" id="UP001555826"/>
    </source>
</evidence>
<organism evidence="7 8">
    <name type="scientific">Kineococcus endophyticus</name>
    <dbReference type="NCBI Taxonomy" id="1181883"/>
    <lineage>
        <taxon>Bacteria</taxon>
        <taxon>Bacillati</taxon>
        <taxon>Actinomycetota</taxon>
        <taxon>Actinomycetes</taxon>
        <taxon>Kineosporiales</taxon>
        <taxon>Kineosporiaceae</taxon>
        <taxon>Kineococcus</taxon>
    </lineage>
</organism>
<keyword evidence="4 7" id="KW-0067">ATP-binding</keyword>
<dbReference type="PROSITE" id="PS00211">
    <property type="entry name" value="ABC_TRANSPORTER_1"/>
    <property type="match status" value="1"/>
</dbReference>